<sequence>MEWKEREAMNHKLKLLTSIFMTFLKMGPLTFGGGYALIPAIEKEVVDKKGWLRNEEIADVFAVSGSVPGAVAVNSATFIGYRIAGIPGAIAALLGIFLPTFCLMLLLTVFYVQLKDNPKVEAAFTAIRATVVALIAYAAIKIGRTAIVDFATGALAAIASLLLYLGHLHPLLVIVFGATAGVALVKIREHGGRTPTAGTSKLQEKEPIYDYMI</sequence>
<evidence type="ECO:0000256" key="4">
    <source>
        <dbReference type="ARBA" id="ARBA00022692"/>
    </source>
</evidence>
<evidence type="ECO:0000256" key="3">
    <source>
        <dbReference type="ARBA" id="ARBA00022475"/>
    </source>
</evidence>
<keyword evidence="4 7" id="KW-0812">Transmembrane</keyword>
<dbReference type="PANTHER" id="PTHR43663">
    <property type="entry name" value="CHROMATE TRANSPORT PROTEIN-RELATED"/>
    <property type="match status" value="1"/>
</dbReference>
<comment type="similarity">
    <text evidence="2">Belongs to the chromate ion transporter (CHR) (TC 2.A.51) family.</text>
</comment>
<reference evidence="8 9" key="1">
    <citation type="submission" date="2019-04" db="EMBL/GenBank/DDBJ databases">
        <title>Cohnella sp. nov., isolated from soil.</title>
        <authorList>
            <person name="Kim W."/>
        </authorList>
    </citation>
    <scope>NUCLEOTIDE SEQUENCE [LARGE SCALE GENOMIC DNA]</scope>
    <source>
        <strain evidence="8 9">CAU 1483</strain>
    </source>
</reference>
<accession>A0A4U0F340</accession>
<evidence type="ECO:0000256" key="1">
    <source>
        <dbReference type="ARBA" id="ARBA00004651"/>
    </source>
</evidence>
<dbReference type="InterPro" id="IPR003370">
    <property type="entry name" value="Chromate_transpt"/>
</dbReference>
<feature type="transmembrane region" description="Helical" evidence="7">
    <location>
        <begin position="20"/>
        <end position="41"/>
    </location>
</feature>
<proteinExistence type="inferred from homology"/>
<dbReference type="InterPro" id="IPR052518">
    <property type="entry name" value="CHR_Transporter"/>
</dbReference>
<dbReference type="GO" id="GO:0005886">
    <property type="term" value="C:plasma membrane"/>
    <property type="evidence" value="ECO:0007669"/>
    <property type="project" value="UniProtKB-SubCell"/>
</dbReference>
<organism evidence="8 9">
    <name type="scientific">Cohnella pontilimi</name>
    <dbReference type="NCBI Taxonomy" id="2564100"/>
    <lineage>
        <taxon>Bacteria</taxon>
        <taxon>Bacillati</taxon>
        <taxon>Bacillota</taxon>
        <taxon>Bacilli</taxon>
        <taxon>Bacillales</taxon>
        <taxon>Paenibacillaceae</taxon>
        <taxon>Cohnella</taxon>
    </lineage>
</organism>
<feature type="transmembrane region" description="Helical" evidence="7">
    <location>
        <begin position="171"/>
        <end position="187"/>
    </location>
</feature>
<evidence type="ECO:0000256" key="6">
    <source>
        <dbReference type="ARBA" id="ARBA00023136"/>
    </source>
</evidence>
<gene>
    <name evidence="8" type="ORF">E5161_19245</name>
</gene>
<evidence type="ECO:0000313" key="8">
    <source>
        <dbReference type="EMBL" id="TJY38967.1"/>
    </source>
</evidence>
<dbReference type="OrthoDB" id="9027281at2"/>
<keyword evidence="3" id="KW-1003">Cell membrane</keyword>
<keyword evidence="6 7" id="KW-0472">Membrane</keyword>
<name>A0A4U0F340_9BACL</name>
<dbReference type="PANTHER" id="PTHR43663:SF1">
    <property type="entry name" value="CHROMATE TRANSPORTER"/>
    <property type="match status" value="1"/>
</dbReference>
<dbReference type="AlphaFoldDB" id="A0A4U0F340"/>
<dbReference type="GO" id="GO:0015109">
    <property type="term" value="F:chromate transmembrane transporter activity"/>
    <property type="evidence" value="ECO:0007669"/>
    <property type="project" value="InterPro"/>
</dbReference>
<protein>
    <submittedName>
        <fullName evidence="8">Chromate transporter</fullName>
    </submittedName>
</protein>
<feature type="transmembrane region" description="Helical" evidence="7">
    <location>
        <begin position="88"/>
        <end position="110"/>
    </location>
</feature>
<comment type="caution">
    <text evidence="8">The sequence shown here is derived from an EMBL/GenBank/DDBJ whole genome shotgun (WGS) entry which is preliminary data.</text>
</comment>
<dbReference type="EMBL" id="SUPK01000011">
    <property type="protein sequence ID" value="TJY38967.1"/>
    <property type="molecule type" value="Genomic_DNA"/>
</dbReference>
<keyword evidence="9" id="KW-1185">Reference proteome</keyword>
<evidence type="ECO:0000313" key="9">
    <source>
        <dbReference type="Proteomes" id="UP000309673"/>
    </source>
</evidence>
<evidence type="ECO:0000256" key="7">
    <source>
        <dbReference type="SAM" id="Phobius"/>
    </source>
</evidence>
<feature type="transmembrane region" description="Helical" evidence="7">
    <location>
        <begin position="61"/>
        <end position="81"/>
    </location>
</feature>
<keyword evidence="5 7" id="KW-1133">Transmembrane helix</keyword>
<evidence type="ECO:0000256" key="5">
    <source>
        <dbReference type="ARBA" id="ARBA00022989"/>
    </source>
</evidence>
<dbReference type="Pfam" id="PF02417">
    <property type="entry name" value="Chromate_transp"/>
    <property type="match status" value="1"/>
</dbReference>
<evidence type="ECO:0000256" key="2">
    <source>
        <dbReference type="ARBA" id="ARBA00005262"/>
    </source>
</evidence>
<comment type="subcellular location">
    <subcellularLocation>
        <location evidence="1">Cell membrane</location>
        <topology evidence="1">Multi-pass membrane protein</topology>
    </subcellularLocation>
</comment>
<dbReference type="Proteomes" id="UP000309673">
    <property type="component" value="Unassembled WGS sequence"/>
</dbReference>